<proteinExistence type="inferred from homology"/>
<keyword evidence="4" id="KW-1185">Reference proteome</keyword>
<keyword evidence="1" id="KW-0813">Transport</keyword>
<evidence type="ECO:0000313" key="3">
    <source>
        <dbReference type="EMBL" id="KAB8039675.1"/>
    </source>
</evidence>
<dbReference type="GO" id="GO:0046210">
    <property type="term" value="P:nitric oxide catabolic process"/>
    <property type="evidence" value="ECO:0007669"/>
    <property type="project" value="TreeGrafter"/>
</dbReference>
<dbReference type="PROSITE" id="PS01033">
    <property type="entry name" value="GLOBIN"/>
    <property type="match status" value="1"/>
</dbReference>
<reference evidence="3 4" key="1">
    <citation type="submission" date="2019-10" db="EMBL/GenBank/DDBJ databases">
        <title>New species of Slilvanegrellaceae.</title>
        <authorList>
            <person name="Pitt A."/>
            <person name="Hahn M.W."/>
        </authorList>
    </citation>
    <scope>NUCLEOTIDE SEQUENCE [LARGE SCALE GENOMIC DNA]</scope>
    <source>
        <strain evidence="3 4">SP-Ram-0.45-NSY-1</strain>
    </source>
</reference>
<dbReference type="EMBL" id="WFLM01000002">
    <property type="protein sequence ID" value="KAB8039675.1"/>
    <property type="molecule type" value="Genomic_DNA"/>
</dbReference>
<keyword evidence="1" id="KW-0408">Iron</keyword>
<organism evidence="3 4">
    <name type="scientific">Silvanigrella paludirubra</name>
    <dbReference type="NCBI Taxonomy" id="2499159"/>
    <lineage>
        <taxon>Bacteria</taxon>
        <taxon>Pseudomonadati</taxon>
        <taxon>Bdellovibrionota</taxon>
        <taxon>Oligoflexia</taxon>
        <taxon>Silvanigrellales</taxon>
        <taxon>Silvanigrellaceae</taxon>
        <taxon>Silvanigrella</taxon>
    </lineage>
</organism>
<sequence>MKMNLILIRECFDLTKPILDQIIHRFYENLFHDFPVSVNLLSPYDLTKQKNTLMNTMITIIDNLDKPKILTKFLIELENKVSKFGIEDFHYDWISQSFLKTFSQFLGRSWSNELNQEWVKVFQFISQIMKQGAAGIMIESENISTQTQQELNSSNVKIEMPYLTEEFKSGIKSAVKALVLKQIKVEVEKYLKEELNEIARMTPEELITMATHV</sequence>
<dbReference type="OrthoDB" id="9801223at2"/>
<dbReference type="RefSeq" id="WP_153419065.1">
    <property type="nucleotide sequence ID" value="NZ_WFLM01000002.1"/>
</dbReference>
<dbReference type="PANTHER" id="PTHR43396:SF6">
    <property type="entry name" value="ABL201WP"/>
    <property type="match status" value="1"/>
</dbReference>
<gene>
    <name evidence="3" type="ORF">GCL60_05285</name>
</gene>
<protein>
    <recommendedName>
        <fullName evidence="2">Globin domain-containing protein</fullName>
    </recommendedName>
</protein>
<dbReference type="Gene3D" id="1.10.490.10">
    <property type="entry name" value="Globins"/>
    <property type="match status" value="1"/>
</dbReference>
<evidence type="ECO:0000259" key="2">
    <source>
        <dbReference type="PROSITE" id="PS01033"/>
    </source>
</evidence>
<dbReference type="InterPro" id="IPR012292">
    <property type="entry name" value="Globin/Proto"/>
</dbReference>
<evidence type="ECO:0000256" key="1">
    <source>
        <dbReference type="RuleBase" id="RU000356"/>
    </source>
</evidence>
<comment type="caution">
    <text evidence="3">The sequence shown here is derived from an EMBL/GenBank/DDBJ whole genome shotgun (WGS) entry which is preliminary data.</text>
</comment>
<dbReference type="GO" id="GO:0071500">
    <property type="term" value="P:cellular response to nitrosative stress"/>
    <property type="evidence" value="ECO:0007669"/>
    <property type="project" value="TreeGrafter"/>
</dbReference>
<evidence type="ECO:0000313" key="4">
    <source>
        <dbReference type="Proteomes" id="UP000437748"/>
    </source>
</evidence>
<keyword evidence="1" id="KW-0479">Metal-binding</keyword>
<dbReference type="GO" id="GO:0020037">
    <property type="term" value="F:heme binding"/>
    <property type="evidence" value="ECO:0007669"/>
    <property type="project" value="InterPro"/>
</dbReference>
<dbReference type="InterPro" id="IPR000971">
    <property type="entry name" value="Globin"/>
</dbReference>
<dbReference type="Pfam" id="PF00042">
    <property type="entry name" value="Globin"/>
    <property type="match status" value="1"/>
</dbReference>
<feature type="domain" description="Globin" evidence="2">
    <location>
        <begin position="1"/>
        <end position="134"/>
    </location>
</feature>
<name>A0A6N6VTK9_9BACT</name>
<dbReference type="GO" id="GO:0071949">
    <property type="term" value="F:FAD binding"/>
    <property type="evidence" value="ECO:0007669"/>
    <property type="project" value="TreeGrafter"/>
</dbReference>
<comment type="similarity">
    <text evidence="1">Belongs to the globin family.</text>
</comment>
<dbReference type="SUPFAM" id="SSF46458">
    <property type="entry name" value="Globin-like"/>
    <property type="match status" value="1"/>
</dbReference>
<dbReference type="GO" id="GO:0008941">
    <property type="term" value="F:nitric oxide dioxygenase NAD(P)H activity"/>
    <property type="evidence" value="ECO:0007669"/>
    <property type="project" value="TreeGrafter"/>
</dbReference>
<keyword evidence="1" id="KW-0561">Oxygen transport</keyword>
<dbReference type="PANTHER" id="PTHR43396">
    <property type="entry name" value="FLAVOHEMOPROTEIN"/>
    <property type="match status" value="1"/>
</dbReference>
<dbReference type="GO" id="GO:0019825">
    <property type="term" value="F:oxygen binding"/>
    <property type="evidence" value="ECO:0007669"/>
    <property type="project" value="InterPro"/>
</dbReference>
<dbReference type="AlphaFoldDB" id="A0A6N6VTK9"/>
<keyword evidence="1" id="KW-0349">Heme</keyword>
<dbReference type="Proteomes" id="UP000437748">
    <property type="component" value="Unassembled WGS sequence"/>
</dbReference>
<accession>A0A6N6VTK9</accession>
<dbReference type="InterPro" id="IPR009050">
    <property type="entry name" value="Globin-like_sf"/>
</dbReference>
<dbReference type="GO" id="GO:0005344">
    <property type="term" value="F:oxygen carrier activity"/>
    <property type="evidence" value="ECO:0007669"/>
    <property type="project" value="UniProtKB-KW"/>
</dbReference>